<dbReference type="InterPro" id="IPR032466">
    <property type="entry name" value="Metal_Hydrolase"/>
</dbReference>
<protein>
    <recommendedName>
        <fullName evidence="3">Amidohydrolase</fullName>
    </recommendedName>
</protein>
<name>A0A398D9J3_9BACT</name>
<proteinExistence type="predicted"/>
<dbReference type="AlphaFoldDB" id="A0A398D9J3"/>
<sequence>MIRIAAQHLFDGHGIVNDAIVTVNGPHVVSVETSGHLGERCDYSVAWATPGLIDLDSGIGLKEESLGFEGNDLNEETDAVTPEMQAMDGLSPYDTSLQKSLMGGVTTALVLPGSSNVVGGRGAVVHMVGATANEMCIKAPFGMKFSLGNDPKQAHGQKRTPMTRMGNAFLIRDILTKAREYKEKKEYNMKYEALLPLLAGDDVAFIQALRADDIMTAVRLAEEFSLRYVITGAFDADRVADQLKEKDV</sequence>
<organism evidence="1 2">
    <name type="scientific">Candidatus Cryosericum odellii</name>
    <dbReference type="NCBI Taxonomy" id="2290917"/>
    <lineage>
        <taxon>Bacteria</taxon>
        <taxon>Pseudomonadati</taxon>
        <taxon>Caldisericota/Cryosericota group</taxon>
        <taxon>Candidatus Cryosericota</taxon>
        <taxon>Candidatus Cryosericia</taxon>
        <taxon>Candidatus Cryosericales</taxon>
        <taxon>Candidatus Cryosericaceae</taxon>
        <taxon>Candidatus Cryosericum</taxon>
    </lineage>
</organism>
<dbReference type="Gene3D" id="3.20.20.140">
    <property type="entry name" value="Metal-dependent hydrolases"/>
    <property type="match status" value="1"/>
</dbReference>
<evidence type="ECO:0000313" key="2">
    <source>
        <dbReference type="Proteomes" id="UP000266489"/>
    </source>
</evidence>
<accession>A0A398D9J3</accession>
<dbReference type="EMBL" id="QXIU01000093">
    <property type="protein sequence ID" value="RIE12062.1"/>
    <property type="molecule type" value="Genomic_DNA"/>
</dbReference>
<dbReference type="Proteomes" id="UP000266489">
    <property type="component" value="Unassembled WGS sequence"/>
</dbReference>
<gene>
    <name evidence="1" type="ORF">SMC5_03750</name>
</gene>
<evidence type="ECO:0008006" key="3">
    <source>
        <dbReference type="Google" id="ProtNLM"/>
    </source>
</evidence>
<reference evidence="1 2" key="1">
    <citation type="submission" date="2018-09" db="EMBL/GenBank/DDBJ databases">
        <title>Discovery and Ecogenomic Context for Candidatus Cryosericales, a Global Caldiserica Order Active in Thawing Permafrost.</title>
        <authorList>
            <person name="Martinez M.A."/>
            <person name="Woodcroft B.J."/>
            <person name="Ignacio Espinoza J.C."/>
            <person name="Zayed A."/>
            <person name="Singleton C.M."/>
            <person name="Boyd J."/>
            <person name="Li Y.-F."/>
            <person name="Purvine S."/>
            <person name="Maughan H."/>
            <person name="Hodgkins S.B."/>
            <person name="Anderson D."/>
            <person name="Sederholm M."/>
            <person name="Temperton B."/>
            <person name="Saleska S.R."/>
            <person name="Tyson G.W."/>
            <person name="Rich V.I."/>
        </authorList>
    </citation>
    <scope>NUCLEOTIDE SEQUENCE [LARGE SCALE GENOMIC DNA]</scope>
    <source>
        <strain evidence="1 2">SMC5</strain>
    </source>
</reference>
<evidence type="ECO:0000313" key="1">
    <source>
        <dbReference type="EMBL" id="RIE12062.1"/>
    </source>
</evidence>
<dbReference type="SUPFAM" id="SSF51556">
    <property type="entry name" value="Metallo-dependent hydrolases"/>
    <property type="match status" value="1"/>
</dbReference>
<comment type="caution">
    <text evidence="1">The sequence shown here is derived from an EMBL/GenBank/DDBJ whole genome shotgun (WGS) entry which is preliminary data.</text>
</comment>
<feature type="non-terminal residue" evidence="1">
    <location>
        <position position="248"/>
    </location>
</feature>